<dbReference type="RefSeq" id="WP_135115211.1">
    <property type="nucleotide sequence ID" value="NZ_JADGLL010000039.1"/>
</dbReference>
<gene>
    <name evidence="3" type="ORF">E4U02_12720</name>
</gene>
<evidence type="ECO:0000256" key="2">
    <source>
        <dbReference type="SAM" id="MobiDB-lite"/>
    </source>
</evidence>
<accession>A0A4Y9FRY6</accession>
<dbReference type="SUPFAM" id="SSF54292">
    <property type="entry name" value="2Fe-2S ferredoxin-like"/>
    <property type="match status" value="1"/>
</dbReference>
<comment type="caution">
    <text evidence="3">The sequence shown here is derived from an EMBL/GenBank/DDBJ whole genome shotgun (WGS) entry which is preliminary data.</text>
</comment>
<dbReference type="Gene3D" id="3.10.20.440">
    <property type="entry name" value="2Fe-2S iron-sulphur cluster binding domain, sarcosine oxidase, alpha subunit, N-terminal domain"/>
    <property type="match status" value="1"/>
</dbReference>
<keyword evidence="1" id="KW-0560">Oxidoreductase</keyword>
<feature type="region of interest" description="Disordered" evidence="2">
    <location>
        <begin position="93"/>
        <end position="114"/>
    </location>
</feature>
<organism evidence="3 4">
    <name type="scientific">Microbacterium paludicola</name>
    <dbReference type="NCBI Taxonomy" id="300019"/>
    <lineage>
        <taxon>Bacteria</taxon>
        <taxon>Bacillati</taxon>
        <taxon>Actinomycetota</taxon>
        <taxon>Actinomycetes</taxon>
        <taxon>Micrococcales</taxon>
        <taxon>Microbacteriaceae</taxon>
        <taxon>Microbacterium</taxon>
    </lineage>
</organism>
<protein>
    <submittedName>
        <fullName evidence="3">(2Fe-2S)-binding protein</fullName>
    </submittedName>
</protein>
<dbReference type="InterPro" id="IPR036010">
    <property type="entry name" value="2Fe-2S_ferredoxin-like_sf"/>
</dbReference>
<dbReference type="OrthoDB" id="573392at2"/>
<evidence type="ECO:0000313" key="3">
    <source>
        <dbReference type="EMBL" id="TFU31985.1"/>
    </source>
</evidence>
<name>A0A4Y9FRY6_9MICO</name>
<dbReference type="Pfam" id="PF13510">
    <property type="entry name" value="Fer2_4"/>
    <property type="match status" value="1"/>
</dbReference>
<evidence type="ECO:0000256" key="1">
    <source>
        <dbReference type="ARBA" id="ARBA00023002"/>
    </source>
</evidence>
<dbReference type="EMBL" id="SPQB01000039">
    <property type="protein sequence ID" value="TFU31985.1"/>
    <property type="molecule type" value="Genomic_DNA"/>
</dbReference>
<sequence length="114" mass="11779">MTTSSVPRDADAVHPAASAPLSVTIDGTPVPGVAGQSLAGVLLASGRLSWRVTSVGGRPRGVFCGIGVCFDCLAEVNGLRDVRLCQRQARDGDVVVTQHDPLPEPPSHPDEGAR</sequence>
<dbReference type="GO" id="GO:0016491">
    <property type="term" value="F:oxidoreductase activity"/>
    <property type="evidence" value="ECO:0007669"/>
    <property type="project" value="UniProtKB-KW"/>
</dbReference>
<dbReference type="InterPro" id="IPR042204">
    <property type="entry name" value="2Fe-2S-bd_N"/>
</dbReference>
<dbReference type="Proteomes" id="UP000298358">
    <property type="component" value="Unassembled WGS sequence"/>
</dbReference>
<proteinExistence type="predicted"/>
<evidence type="ECO:0000313" key="4">
    <source>
        <dbReference type="Proteomes" id="UP000298358"/>
    </source>
</evidence>
<keyword evidence="4" id="KW-1185">Reference proteome</keyword>
<dbReference type="AlphaFoldDB" id="A0A4Y9FRY6"/>
<dbReference type="GO" id="GO:0051536">
    <property type="term" value="F:iron-sulfur cluster binding"/>
    <property type="evidence" value="ECO:0007669"/>
    <property type="project" value="InterPro"/>
</dbReference>
<reference evidence="3 4" key="1">
    <citation type="submission" date="2019-03" db="EMBL/GenBank/DDBJ databases">
        <title>Diversity of the mouse oral microbiome.</title>
        <authorList>
            <person name="Joseph S."/>
            <person name="Aduse-Opoku J."/>
            <person name="Curtis M."/>
            <person name="Wade W."/>
            <person name="Hashim A."/>
        </authorList>
    </citation>
    <scope>NUCLEOTIDE SEQUENCE [LARGE SCALE GENOMIC DNA]</scope>
    <source>
        <strain evidence="3 4">P1012</strain>
    </source>
</reference>